<accession>A0AAU2GR25</accession>
<dbReference type="InterPro" id="IPR013815">
    <property type="entry name" value="ATP_grasp_subdomain_1"/>
</dbReference>
<evidence type="ECO:0000313" key="2">
    <source>
        <dbReference type="EMBL" id="WTU45163.1"/>
    </source>
</evidence>
<proteinExistence type="predicted"/>
<dbReference type="Gene3D" id="3.30.470.20">
    <property type="entry name" value="ATP-grasp fold, B domain"/>
    <property type="match status" value="2"/>
</dbReference>
<dbReference type="EMBL" id="CP108253">
    <property type="protein sequence ID" value="WTU45163.1"/>
    <property type="molecule type" value="Genomic_DNA"/>
</dbReference>
<sequence length="249" mass="26961">MGIPYVGSGVLGTALAAHQYSARQLLRHAGVRVPHHVLINARNQPRAEASRIFNQLPLSPVRILPVTPPTQPLPARAEEESEEWRCTGLAHSRDELADLIARHRSRAALLAETEIPGRGLCVGILPERSGRPRALTLPAQAHPLGDEALNHARDMARRAHRTLHLRGPAVHHLTLEGSTRPVWLSVETHPCLSGDGLLAGMAASRWGLSHPEFIGQLLQSATTDATAHTDALPTPAAANIALVSERERR</sequence>
<dbReference type="GO" id="GO:0005524">
    <property type="term" value="F:ATP binding"/>
    <property type="evidence" value="ECO:0007669"/>
    <property type="project" value="InterPro"/>
</dbReference>
<name>A0AAU2GR25_9ACTN</name>
<organism evidence="1">
    <name type="scientific">Streptomyces sp. NBC_00060</name>
    <dbReference type="NCBI Taxonomy" id="2975636"/>
    <lineage>
        <taxon>Bacteria</taxon>
        <taxon>Bacillati</taxon>
        <taxon>Actinomycetota</taxon>
        <taxon>Actinomycetes</taxon>
        <taxon>Kitasatosporales</taxon>
        <taxon>Streptomycetaceae</taxon>
        <taxon>Streptomyces</taxon>
    </lineage>
</organism>
<evidence type="ECO:0000313" key="1">
    <source>
        <dbReference type="EMBL" id="WTU38195.1"/>
    </source>
</evidence>
<dbReference type="SUPFAM" id="SSF56059">
    <property type="entry name" value="Glutathione synthetase ATP-binding domain-like"/>
    <property type="match status" value="1"/>
</dbReference>
<gene>
    <name evidence="1" type="ORF">OHV25_00640</name>
    <name evidence="2" type="ORF">OHV25_39200</name>
</gene>
<dbReference type="Gene3D" id="3.30.1490.20">
    <property type="entry name" value="ATP-grasp fold, A domain"/>
    <property type="match status" value="1"/>
</dbReference>
<dbReference type="EMBL" id="CP108253">
    <property type="protein sequence ID" value="WTU38195.1"/>
    <property type="molecule type" value="Genomic_DNA"/>
</dbReference>
<protein>
    <recommendedName>
        <fullName evidence="3">ATP-grasp domain-containing protein</fullName>
    </recommendedName>
</protein>
<evidence type="ECO:0008006" key="3">
    <source>
        <dbReference type="Google" id="ProtNLM"/>
    </source>
</evidence>
<reference evidence="1" key="1">
    <citation type="submission" date="2022-10" db="EMBL/GenBank/DDBJ databases">
        <title>The complete genomes of actinobacterial strains from the NBC collection.</title>
        <authorList>
            <person name="Joergensen T.S."/>
            <person name="Alvarez Arevalo M."/>
            <person name="Sterndorff E.B."/>
            <person name="Faurdal D."/>
            <person name="Vuksanovic O."/>
            <person name="Mourched A.-S."/>
            <person name="Charusanti P."/>
            <person name="Shaw S."/>
            <person name="Blin K."/>
            <person name="Weber T."/>
        </authorList>
    </citation>
    <scope>NUCLEOTIDE SEQUENCE</scope>
    <source>
        <strain evidence="1">NBC_00060</strain>
    </source>
</reference>
<dbReference type="AlphaFoldDB" id="A0AAU2GR25"/>